<evidence type="ECO:0000256" key="14">
    <source>
        <dbReference type="SAM" id="Phobius"/>
    </source>
</evidence>
<feature type="binding site" description="axial binding residue" evidence="12">
    <location>
        <position position="449"/>
    </location>
    <ligand>
        <name>heme</name>
        <dbReference type="ChEBI" id="CHEBI:30413"/>
    </ligand>
    <ligandPart>
        <name>Fe</name>
        <dbReference type="ChEBI" id="CHEBI:18248"/>
    </ligandPart>
</feature>
<dbReference type="EMBL" id="MNUE01000117">
    <property type="protein sequence ID" value="OJD28721.1"/>
    <property type="molecule type" value="Genomic_DNA"/>
</dbReference>
<dbReference type="RefSeq" id="XP_020124981.1">
    <property type="nucleotide sequence ID" value="XM_020270548.1"/>
</dbReference>
<evidence type="ECO:0000256" key="7">
    <source>
        <dbReference type="ARBA" id="ARBA00022989"/>
    </source>
</evidence>
<keyword evidence="10 13" id="KW-0503">Monooxygenase</keyword>
<dbReference type="GO" id="GO:0020037">
    <property type="term" value="F:heme binding"/>
    <property type="evidence" value="ECO:0007669"/>
    <property type="project" value="InterPro"/>
</dbReference>
<dbReference type="STRING" id="236234.A0A1J9QJS6"/>
<evidence type="ECO:0000313" key="15">
    <source>
        <dbReference type="EMBL" id="OJD28721.1"/>
    </source>
</evidence>
<dbReference type="Pfam" id="PF00067">
    <property type="entry name" value="p450"/>
    <property type="match status" value="1"/>
</dbReference>
<evidence type="ECO:0000256" key="13">
    <source>
        <dbReference type="RuleBase" id="RU000461"/>
    </source>
</evidence>
<dbReference type="InterPro" id="IPR017972">
    <property type="entry name" value="Cyt_P450_CS"/>
</dbReference>
<dbReference type="InterPro" id="IPR036396">
    <property type="entry name" value="Cyt_P450_sf"/>
</dbReference>
<dbReference type="PRINTS" id="PR00463">
    <property type="entry name" value="EP450I"/>
</dbReference>
<dbReference type="SUPFAM" id="SSF48264">
    <property type="entry name" value="Cytochrome P450"/>
    <property type="match status" value="1"/>
</dbReference>
<dbReference type="InterPro" id="IPR050121">
    <property type="entry name" value="Cytochrome_P450_monoxygenase"/>
</dbReference>
<keyword evidence="8 13" id="KW-0560">Oxidoreductase</keyword>
<dbReference type="PROSITE" id="PS00086">
    <property type="entry name" value="CYTOCHROME_P450"/>
    <property type="match status" value="1"/>
</dbReference>
<comment type="caution">
    <text evidence="15">The sequence shown here is derived from an EMBL/GenBank/DDBJ whole genome shotgun (WGS) entry which is preliminary data.</text>
</comment>
<dbReference type="GeneID" id="31010807"/>
<comment type="similarity">
    <text evidence="3 13">Belongs to the cytochrome P450 family.</text>
</comment>
<evidence type="ECO:0000256" key="3">
    <source>
        <dbReference type="ARBA" id="ARBA00010617"/>
    </source>
</evidence>
<dbReference type="FunFam" id="1.10.630.10:FF:000158">
    <property type="entry name" value="Cytochrome P450, putative (Eurofung)"/>
    <property type="match status" value="1"/>
</dbReference>
<dbReference type="GO" id="GO:0004497">
    <property type="term" value="F:monooxygenase activity"/>
    <property type="evidence" value="ECO:0007669"/>
    <property type="project" value="UniProtKB-KW"/>
</dbReference>
<keyword evidence="16" id="KW-1185">Reference proteome</keyword>
<dbReference type="PANTHER" id="PTHR24305">
    <property type="entry name" value="CYTOCHROME P450"/>
    <property type="match status" value="1"/>
</dbReference>
<evidence type="ECO:0000256" key="4">
    <source>
        <dbReference type="ARBA" id="ARBA00022617"/>
    </source>
</evidence>
<dbReference type="InterPro" id="IPR002401">
    <property type="entry name" value="Cyt_P450_E_grp-I"/>
</dbReference>
<evidence type="ECO:0000256" key="6">
    <source>
        <dbReference type="ARBA" id="ARBA00022723"/>
    </source>
</evidence>
<dbReference type="AlphaFoldDB" id="A0A1J9QJS6"/>
<comment type="cofactor">
    <cofactor evidence="1 12">
        <name>heme</name>
        <dbReference type="ChEBI" id="CHEBI:30413"/>
    </cofactor>
</comment>
<keyword evidence="11 14" id="KW-0472">Membrane</keyword>
<dbReference type="Gene3D" id="1.10.630.10">
    <property type="entry name" value="Cytochrome P450"/>
    <property type="match status" value="1"/>
</dbReference>
<comment type="subcellular location">
    <subcellularLocation>
        <location evidence="2">Membrane</location>
    </subcellularLocation>
</comment>
<dbReference type="GO" id="GO:0016705">
    <property type="term" value="F:oxidoreductase activity, acting on paired donors, with incorporation or reduction of molecular oxygen"/>
    <property type="evidence" value="ECO:0007669"/>
    <property type="project" value="InterPro"/>
</dbReference>
<gene>
    <name evidence="15" type="ORF">BKCO1_11700014</name>
</gene>
<keyword evidence="7 14" id="KW-1133">Transmembrane helix</keyword>
<evidence type="ECO:0000313" key="16">
    <source>
        <dbReference type="Proteomes" id="UP000183809"/>
    </source>
</evidence>
<dbReference type="InterPro" id="IPR001128">
    <property type="entry name" value="Cyt_P450"/>
</dbReference>
<accession>A0A1J9QJS6</accession>
<protein>
    <submittedName>
        <fullName evidence="15">Cytochrome p450</fullName>
    </submittedName>
</protein>
<evidence type="ECO:0000256" key="10">
    <source>
        <dbReference type="ARBA" id="ARBA00023033"/>
    </source>
</evidence>
<reference evidence="15 16" key="1">
    <citation type="submission" date="2016-10" db="EMBL/GenBank/DDBJ databases">
        <title>Proteomics and genomics reveal pathogen-plant mechanisms compatible with a hemibiotrophic lifestyle of Diplodia corticola.</title>
        <authorList>
            <person name="Fernandes I."/>
            <person name="De Jonge R."/>
            <person name="Van De Peer Y."/>
            <person name="Devreese B."/>
            <person name="Alves A."/>
            <person name="Esteves A.C."/>
        </authorList>
    </citation>
    <scope>NUCLEOTIDE SEQUENCE [LARGE SCALE GENOMIC DNA]</scope>
    <source>
        <strain evidence="15 16">CBS 112549</strain>
    </source>
</reference>
<dbReference type="Proteomes" id="UP000183809">
    <property type="component" value="Unassembled WGS sequence"/>
</dbReference>
<evidence type="ECO:0000256" key="5">
    <source>
        <dbReference type="ARBA" id="ARBA00022692"/>
    </source>
</evidence>
<keyword evidence="9 12" id="KW-0408">Iron</keyword>
<evidence type="ECO:0000256" key="8">
    <source>
        <dbReference type="ARBA" id="ARBA00023002"/>
    </source>
</evidence>
<keyword evidence="4 12" id="KW-0349">Heme</keyword>
<sequence>MGVLDPETLQGLASEPRALGAACLATVIVYVASWMVYNLYFHPLASFPGPWLARSSLLWRVWHTTSGRIHLAIDEQHKRYGKVVRVAPNELSFCSVDSWKAIYGHVSAQSPKPMVKSEFYDMYGSGYRSLCIGSERDPARHRRMKQTLTTAFSTKALLEQESIVRSCVDEFVDAVGKASDASPGGSGIDVTKWYEMLAFDILGEMAFGESFNCVKDGKPHFWQQLILEHLFFVTVLDNLRRYPIVARIGKLLLPRFTVAIRDKHSGYSRNKVASRLAAESTRKDFLTSLVSKVQAGELDREELTAHSSTLVIAGGETVATFLAAVTFFLLRTPAAYDKLRAEIRTRYATAGDIDALTAQQLPYLMAVISEGLRLYPPGSQGFPRVSPGAVVDGVWVPPGAECYTSAWSPTHDEAYFHDPYAFKPERWLDPDCTDVKEASQPFSLGPRGCLGRNFAYVEMSLTLATLHFRYDLELVDDGLDWLQSSRVHVMWWKPELRVRFKERK</sequence>
<evidence type="ECO:0000256" key="1">
    <source>
        <dbReference type="ARBA" id="ARBA00001971"/>
    </source>
</evidence>
<proteinExistence type="inferred from homology"/>
<dbReference type="GO" id="GO:0005506">
    <property type="term" value="F:iron ion binding"/>
    <property type="evidence" value="ECO:0007669"/>
    <property type="project" value="InterPro"/>
</dbReference>
<evidence type="ECO:0000256" key="12">
    <source>
        <dbReference type="PIRSR" id="PIRSR602401-1"/>
    </source>
</evidence>
<feature type="transmembrane region" description="Helical" evidence="14">
    <location>
        <begin position="18"/>
        <end position="37"/>
    </location>
</feature>
<evidence type="ECO:0000256" key="2">
    <source>
        <dbReference type="ARBA" id="ARBA00004370"/>
    </source>
</evidence>
<keyword evidence="6 12" id="KW-0479">Metal-binding</keyword>
<evidence type="ECO:0000256" key="9">
    <source>
        <dbReference type="ARBA" id="ARBA00023004"/>
    </source>
</evidence>
<evidence type="ECO:0000256" key="11">
    <source>
        <dbReference type="ARBA" id="ARBA00023136"/>
    </source>
</evidence>
<dbReference type="PRINTS" id="PR00385">
    <property type="entry name" value="P450"/>
</dbReference>
<keyword evidence="5 14" id="KW-0812">Transmembrane</keyword>
<dbReference type="GO" id="GO:0016020">
    <property type="term" value="C:membrane"/>
    <property type="evidence" value="ECO:0007669"/>
    <property type="project" value="UniProtKB-SubCell"/>
</dbReference>
<dbReference type="PANTHER" id="PTHR24305:SF210">
    <property type="entry name" value="CYTOCHROME P450 MONOOXYGENASE ASQL-RELATED"/>
    <property type="match status" value="1"/>
</dbReference>
<name>A0A1J9QJS6_9PEZI</name>
<dbReference type="OrthoDB" id="1470350at2759"/>
<dbReference type="CDD" id="cd11058">
    <property type="entry name" value="CYP60B-like"/>
    <property type="match status" value="1"/>
</dbReference>
<organism evidence="15 16">
    <name type="scientific">Diplodia corticola</name>
    <dbReference type="NCBI Taxonomy" id="236234"/>
    <lineage>
        <taxon>Eukaryota</taxon>
        <taxon>Fungi</taxon>
        <taxon>Dikarya</taxon>
        <taxon>Ascomycota</taxon>
        <taxon>Pezizomycotina</taxon>
        <taxon>Dothideomycetes</taxon>
        <taxon>Dothideomycetes incertae sedis</taxon>
        <taxon>Botryosphaeriales</taxon>
        <taxon>Botryosphaeriaceae</taxon>
        <taxon>Diplodia</taxon>
    </lineage>
</organism>